<reference evidence="2 3" key="1">
    <citation type="submission" date="2016-10" db="EMBL/GenBank/DDBJ databases">
        <authorList>
            <person name="de Groot N.N."/>
        </authorList>
    </citation>
    <scope>NUCLEOTIDE SEQUENCE [LARGE SCALE GENOMIC DNA]</scope>
    <source>
        <strain evidence="2 3">ATCC 29281</strain>
    </source>
</reference>
<dbReference type="InterPro" id="IPR043142">
    <property type="entry name" value="PapC-like_C_sf"/>
</dbReference>
<dbReference type="Gene3D" id="2.60.40.2610">
    <property type="entry name" value="Outer membrane usher protein FimD, plug domain"/>
    <property type="match status" value="1"/>
</dbReference>
<proteinExistence type="predicted"/>
<evidence type="ECO:0000313" key="2">
    <source>
        <dbReference type="EMBL" id="SEA89585.1"/>
    </source>
</evidence>
<dbReference type="GO" id="GO:0009279">
    <property type="term" value="C:cell outer membrane"/>
    <property type="evidence" value="ECO:0007669"/>
    <property type="project" value="TreeGrafter"/>
</dbReference>
<evidence type="ECO:0000259" key="1">
    <source>
        <dbReference type="Pfam" id="PF13953"/>
    </source>
</evidence>
<dbReference type="InterPro" id="IPR042186">
    <property type="entry name" value="FimD_plug_dom"/>
</dbReference>
<evidence type="ECO:0000313" key="3">
    <source>
        <dbReference type="Proteomes" id="UP000187280"/>
    </source>
</evidence>
<dbReference type="GO" id="GO:0009297">
    <property type="term" value="P:pilus assembly"/>
    <property type="evidence" value="ECO:0007669"/>
    <property type="project" value="InterPro"/>
</dbReference>
<dbReference type="PANTHER" id="PTHR30451">
    <property type="entry name" value="OUTER MEMBRANE USHER PROTEIN"/>
    <property type="match status" value="1"/>
</dbReference>
<dbReference type="GO" id="GO:0015473">
    <property type="term" value="F:fimbrial usher porin activity"/>
    <property type="evidence" value="ECO:0007669"/>
    <property type="project" value="InterPro"/>
</dbReference>
<dbReference type="Gene3D" id="2.60.40.2070">
    <property type="match status" value="1"/>
</dbReference>
<dbReference type="GeneID" id="97765652"/>
<dbReference type="InterPro" id="IPR025949">
    <property type="entry name" value="PapC-like_C"/>
</dbReference>
<gene>
    <name evidence="2" type="ORF">SAMN02982996_02808</name>
</gene>
<dbReference type="STRING" id="71657.SAMN02982996_02808"/>
<dbReference type="Pfam" id="PF00577">
    <property type="entry name" value="Usher"/>
    <property type="match status" value="1"/>
</dbReference>
<dbReference type="Gene3D" id="2.60.40.3110">
    <property type="match status" value="1"/>
</dbReference>
<dbReference type="RefSeq" id="WP_081825687.1">
    <property type="nucleotide sequence ID" value="NZ_FNQS01000011.1"/>
</dbReference>
<protein>
    <submittedName>
        <fullName evidence="2">Outer membrane usher protein</fullName>
    </submittedName>
</protein>
<organism evidence="2 3">
    <name type="scientific">Lonsdalea quercina</name>
    <dbReference type="NCBI Taxonomy" id="71657"/>
    <lineage>
        <taxon>Bacteria</taxon>
        <taxon>Pseudomonadati</taxon>
        <taxon>Pseudomonadota</taxon>
        <taxon>Gammaproteobacteria</taxon>
        <taxon>Enterobacterales</taxon>
        <taxon>Pectobacteriaceae</taxon>
        <taxon>Lonsdalea</taxon>
    </lineage>
</organism>
<dbReference type="EMBL" id="FNQS01000011">
    <property type="protein sequence ID" value="SEA89585.1"/>
    <property type="molecule type" value="Genomic_DNA"/>
</dbReference>
<name>A0A1H4EX55_9GAMM</name>
<sequence length="802" mass="87865">MLILCHGYRLRRHIEVISFFILAYGAPAMAAQEYGDLPKPPQTAPAVENTTYYLTLIVNGVSDRQVVPVQYIRGHFSVESGVLAKNHIHTGTQRSGWVDVNALPEVKVYYDAGNQSLNLTVPLEWLPEQLANSGEMIEETKAQSTPGLAFNYDAYYFKGYQSSQSVTTWLEQRLFNDYALISNTGTYSHYFGHTQTDGGNKGYLRYDTFWRYNDIDGMHTFQAGDFISNSLTWSNSVRMGGVRFSRDFAVRPDIVTYPLIQYAGANPLPSTVDLFINGYKASSTSLNSGPFTLTNVPYINGAGEATVITTDALGRQVSTSVPFYVSNTLLRKGLDDFDVSLGILRRNYGVKDADYGQSAASGIYRRGLTDWLTLSSHLETSENLLLGGVGGDLAIGHWGTLSSAYSHSQDNGQGEQFVVGYSYYANTVGIAAQHAERSVNYQDLSVASSGGHLSKQSDQMTFSTTPFGLGNGTLGLGYFDIRAHDDTRTRLANLSYSWSIWDKASMYFSLNKNIGGHGYGALLQMIVPLDNGISATASVQKNSMDEYTERVSMTRTTPTEGGVGWNVAYSGGDSHDQQASLTWKTQRATYQAGLYGATSAYNYWGDLSGSVLYMDNTFFAANRINDAFIVVSTDGYPDVPVKYENQQVGTTSNTGHILVPWVSAYYPARVEINTLELPLGIDAPETERRVAVKEGSGALVRFSVRQVHSVNLNLVDDKKAALPVGSYVTDIVSGQTAIVGYDGQVFMEQVKPHLKLRVQRSDSGTCVLNIDLPDNKPGIVILGEKVCTATEMRAATAPSRDK</sequence>
<feature type="domain" description="PapC-like C-terminal" evidence="1">
    <location>
        <begin position="712"/>
        <end position="773"/>
    </location>
</feature>
<dbReference type="AlphaFoldDB" id="A0A1H4EX55"/>
<dbReference type="Proteomes" id="UP000187280">
    <property type="component" value="Unassembled WGS sequence"/>
</dbReference>
<dbReference type="PANTHER" id="PTHR30451:SF5">
    <property type="entry name" value="SLR0019 PROTEIN"/>
    <property type="match status" value="1"/>
</dbReference>
<accession>A0A1H4EX55</accession>
<dbReference type="eggNOG" id="COG3188">
    <property type="taxonomic scope" value="Bacteria"/>
</dbReference>
<dbReference type="InterPro" id="IPR000015">
    <property type="entry name" value="Fimb_usher"/>
</dbReference>
<dbReference type="Pfam" id="PF13953">
    <property type="entry name" value="PapC_C"/>
    <property type="match status" value="1"/>
</dbReference>
<keyword evidence="3" id="KW-1185">Reference proteome</keyword>